<keyword evidence="2" id="KW-1185">Reference proteome</keyword>
<name>A0A1H3ZXU1_9BACT</name>
<evidence type="ECO:0000313" key="2">
    <source>
        <dbReference type="Proteomes" id="UP000199041"/>
    </source>
</evidence>
<dbReference type="Proteomes" id="UP000199041">
    <property type="component" value="Unassembled WGS sequence"/>
</dbReference>
<dbReference type="STRING" id="551991.SAMN05192529_11287"/>
<evidence type="ECO:0000313" key="1">
    <source>
        <dbReference type="EMBL" id="SEA28241.1"/>
    </source>
</evidence>
<dbReference type="AlphaFoldDB" id="A0A1H3ZXU1"/>
<gene>
    <name evidence="1" type="ORF">SAMN05192529_11287</name>
</gene>
<dbReference type="RefSeq" id="WP_091398374.1">
    <property type="nucleotide sequence ID" value="NZ_FNQY01000012.1"/>
</dbReference>
<reference evidence="1 2" key="1">
    <citation type="submission" date="2016-10" db="EMBL/GenBank/DDBJ databases">
        <authorList>
            <person name="de Groot N.N."/>
        </authorList>
    </citation>
    <scope>NUCLEOTIDE SEQUENCE [LARGE SCALE GENOMIC DNA]</scope>
    <source>
        <strain evidence="1 2">Vu-144</strain>
    </source>
</reference>
<sequence>MENKNIIKKIKAQKVKIKAIRQGWKPLSEAEAIDLKNELSKKKEIKTLLLNKENCLFPDLEH</sequence>
<protein>
    <submittedName>
        <fullName evidence="1">Uncharacterized protein</fullName>
    </submittedName>
</protein>
<proteinExistence type="predicted"/>
<dbReference type="EMBL" id="FNQY01000012">
    <property type="protein sequence ID" value="SEA28241.1"/>
    <property type="molecule type" value="Genomic_DNA"/>
</dbReference>
<organism evidence="1 2">
    <name type="scientific">Arachidicoccus rhizosphaerae</name>
    <dbReference type="NCBI Taxonomy" id="551991"/>
    <lineage>
        <taxon>Bacteria</taxon>
        <taxon>Pseudomonadati</taxon>
        <taxon>Bacteroidota</taxon>
        <taxon>Chitinophagia</taxon>
        <taxon>Chitinophagales</taxon>
        <taxon>Chitinophagaceae</taxon>
        <taxon>Arachidicoccus</taxon>
    </lineage>
</organism>
<accession>A0A1H3ZXU1</accession>